<keyword evidence="1" id="KW-0472">Membrane</keyword>
<evidence type="ECO:0000313" key="3">
    <source>
        <dbReference type="Proteomes" id="UP000241209"/>
    </source>
</evidence>
<feature type="transmembrane region" description="Helical" evidence="1">
    <location>
        <begin position="250"/>
        <end position="270"/>
    </location>
</feature>
<dbReference type="Proteomes" id="UP000241209">
    <property type="component" value="Unassembled WGS sequence"/>
</dbReference>
<dbReference type="EMBL" id="PZFK01000001">
    <property type="protein sequence ID" value="PTI31119.1"/>
    <property type="molecule type" value="Genomic_DNA"/>
</dbReference>
<feature type="transmembrane region" description="Helical" evidence="1">
    <location>
        <begin position="221"/>
        <end position="238"/>
    </location>
</feature>
<proteinExistence type="predicted"/>
<feature type="transmembrane region" description="Helical" evidence="1">
    <location>
        <begin position="21"/>
        <end position="48"/>
    </location>
</feature>
<dbReference type="STRING" id="1167632.GCA_000286335_00680"/>
<feature type="transmembrane region" description="Helical" evidence="1">
    <location>
        <begin position="109"/>
        <end position="130"/>
    </location>
</feature>
<protein>
    <submittedName>
        <fullName evidence="2">DUF2232 domain-containing protein</fullName>
    </submittedName>
</protein>
<reference evidence="2 3" key="1">
    <citation type="journal article" date="2016" name="Front. Microbiol.">
        <title>Comprehensive Phylogenetic Analysis of Bovine Non-aureus Staphylococci Species Based on Whole-Genome Sequencing.</title>
        <authorList>
            <person name="Naushad S."/>
            <person name="Barkema H.W."/>
            <person name="Luby C."/>
            <person name="Condas L.A."/>
            <person name="Nobrega D.B."/>
            <person name="Carson D.A."/>
            <person name="De Buck J."/>
        </authorList>
    </citation>
    <scope>NUCLEOTIDE SEQUENCE [LARGE SCALE GENOMIC DNA]</scope>
    <source>
        <strain evidence="2 3">SNUC 2204</strain>
    </source>
</reference>
<keyword evidence="1" id="KW-0812">Transmembrane</keyword>
<evidence type="ECO:0000313" key="2">
    <source>
        <dbReference type="EMBL" id="PTI31119.1"/>
    </source>
</evidence>
<evidence type="ECO:0000256" key="1">
    <source>
        <dbReference type="SAM" id="Phobius"/>
    </source>
</evidence>
<gene>
    <name evidence="2" type="ORF">BU072_00520</name>
</gene>
<dbReference type="AlphaFoldDB" id="A0A2T4PX62"/>
<dbReference type="OrthoDB" id="2413413at2"/>
<feature type="transmembrane region" description="Helical" evidence="1">
    <location>
        <begin position="68"/>
        <end position="97"/>
    </location>
</feature>
<feature type="transmembrane region" description="Helical" evidence="1">
    <location>
        <begin position="277"/>
        <end position="297"/>
    </location>
</feature>
<dbReference type="PANTHER" id="PTHR41324">
    <property type="entry name" value="MEMBRANE PROTEIN-RELATED"/>
    <property type="match status" value="1"/>
</dbReference>
<dbReference type="Pfam" id="PF09991">
    <property type="entry name" value="DUF2232"/>
    <property type="match status" value="1"/>
</dbReference>
<feature type="transmembrane region" description="Helical" evidence="1">
    <location>
        <begin position="181"/>
        <end position="200"/>
    </location>
</feature>
<dbReference type="RefSeq" id="WP_016911389.1">
    <property type="nucleotide sequence ID" value="NZ_BMDF01000005.1"/>
</dbReference>
<organism evidence="2 3">
    <name type="scientific">Mammaliicoccus vitulinus</name>
    <dbReference type="NCBI Taxonomy" id="71237"/>
    <lineage>
        <taxon>Bacteria</taxon>
        <taxon>Bacillati</taxon>
        <taxon>Bacillota</taxon>
        <taxon>Bacilli</taxon>
        <taxon>Bacillales</taxon>
        <taxon>Staphylococcaceae</taxon>
        <taxon>Mammaliicoccus</taxon>
    </lineage>
</organism>
<dbReference type="PANTHER" id="PTHR41324:SF1">
    <property type="entry name" value="DUF2232 DOMAIN-CONTAINING PROTEIN"/>
    <property type="match status" value="1"/>
</dbReference>
<accession>A0A2T4PX62</accession>
<name>A0A2T4PX62_9STAP</name>
<comment type="caution">
    <text evidence="2">The sequence shown here is derived from an EMBL/GenBank/DDBJ whole genome shotgun (WGS) entry which is preliminary data.</text>
</comment>
<keyword evidence="1" id="KW-1133">Transmembrane helix</keyword>
<dbReference type="InterPro" id="IPR018710">
    <property type="entry name" value="DUF2232"/>
</dbReference>
<sequence length="312" mass="35836">MFKLDWEVKNLSFKVDIKATIIATLALVLSVVVMNFAPYLAIIILPFITIPGTILWYRSKPSFFVTVVVTLCATVLFNNMFLLTAMTLMVFMSVFIGQLLLERTSKERILYLVTAFMSILTIGSVLILQITGNIPLTSKLFSQYQDVLMSYFQMSGNLTTEIEEALRVSIEILQVSIPGYIILWVFVLVLVNLLVTFPILRKFKVATPVFRPLFMWQINRSVAFVFVITVLVSLFVSKENVVMYGIVTNLQFVLEWVIFIQALSLFHLYVKVKKLPIIVGVLIFVMAFIFKPFAYLFGLMDIWFNLKQRIKK</sequence>